<comment type="caution">
    <text evidence="2">The sequence shown here is derived from an EMBL/GenBank/DDBJ whole genome shotgun (WGS) entry which is preliminary data.</text>
</comment>
<organism evidence="2 3">
    <name type="scientific">Perkinsus chesapeaki</name>
    <name type="common">Clam parasite</name>
    <name type="synonym">Perkinsus andrewsi</name>
    <dbReference type="NCBI Taxonomy" id="330153"/>
    <lineage>
        <taxon>Eukaryota</taxon>
        <taxon>Sar</taxon>
        <taxon>Alveolata</taxon>
        <taxon>Perkinsozoa</taxon>
        <taxon>Perkinsea</taxon>
        <taxon>Perkinsida</taxon>
        <taxon>Perkinsidae</taxon>
        <taxon>Perkinsus</taxon>
    </lineage>
</organism>
<dbReference type="Proteomes" id="UP000591131">
    <property type="component" value="Unassembled WGS sequence"/>
</dbReference>
<evidence type="ECO:0000313" key="2">
    <source>
        <dbReference type="EMBL" id="KAF4666271.1"/>
    </source>
</evidence>
<evidence type="ECO:0000313" key="3">
    <source>
        <dbReference type="Proteomes" id="UP000591131"/>
    </source>
</evidence>
<protein>
    <submittedName>
        <fullName evidence="2">Uncharacterized protein</fullName>
    </submittedName>
</protein>
<proteinExistence type="predicted"/>
<accession>A0A7J6M5D9</accession>
<name>A0A7J6M5D9_PERCH</name>
<dbReference type="EMBL" id="JAAPAO010000239">
    <property type="protein sequence ID" value="KAF4666271.1"/>
    <property type="molecule type" value="Genomic_DNA"/>
</dbReference>
<feature type="compositionally biased region" description="Polar residues" evidence="1">
    <location>
        <begin position="209"/>
        <end position="218"/>
    </location>
</feature>
<gene>
    <name evidence="2" type="ORF">FOL47_004173</name>
</gene>
<keyword evidence="3" id="KW-1185">Reference proteome</keyword>
<dbReference type="AlphaFoldDB" id="A0A7J6M5D9"/>
<reference evidence="2 3" key="1">
    <citation type="submission" date="2020-04" db="EMBL/GenBank/DDBJ databases">
        <title>Perkinsus chesapeaki whole genome sequence.</title>
        <authorList>
            <person name="Bogema D.R."/>
        </authorList>
    </citation>
    <scope>NUCLEOTIDE SEQUENCE [LARGE SCALE GENOMIC DNA]</scope>
    <source>
        <strain evidence="2">ATCC PRA-425</strain>
    </source>
</reference>
<sequence>MLQTDHGHWGEIYEVTFVCALDYHSERSWGWPQRASSTFDNRIRSKATIKIPKAYPASGNENIKVLHWGNPCLVGYNDHEVEVLEEKGVVNDDLAKALKTEIVLERKKSVEALQKAFGGARRSMASFALPRAARVPGKTFGKSLKGQVRPTRVLRVGRGNSILEEGLGEEMAKDKAFSAERQSLRREIEVPEYLREKVERLKEEFNIGEDTSGSSNSDPVRASMFGSGGGDSSVSSATSSSCITYYVVK</sequence>
<evidence type="ECO:0000256" key="1">
    <source>
        <dbReference type="SAM" id="MobiDB-lite"/>
    </source>
</evidence>
<feature type="region of interest" description="Disordered" evidence="1">
    <location>
        <begin position="205"/>
        <end position="240"/>
    </location>
</feature>
<dbReference type="OrthoDB" id="10462153at2759"/>